<evidence type="ECO:0000256" key="3">
    <source>
        <dbReference type="SAM" id="MobiDB-lite"/>
    </source>
</evidence>
<dbReference type="Pfam" id="PF00353">
    <property type="entry name" value="HemolysinCabind"/>
    <property type="match status" value="3"/>
</dbReference>
<keyword evidence="2" id="KW-0964">Secreted</keyword>
<feature type="compositionally biased region" description="Gly residues" evidence="3">
    <location>
        <begin position="74"/>
        <end position="86"/>
    </location>
</feature>
<dbReference type="EMBL" id="JACCBF010000001">
    <property type="protein sequence ID" value="NYD28982.1"/>
    <property type="molecule type" value="Genomic_DNA"/>
</dbReference>
<dbReference type="Pfam" id="PF17803">
    <property type="entry name" value="Cadherin_4"/>
    <property type="match status" value="1"/>
</dbReference>
<keyword evidence="7" id="KW-1185">Reference proteome</keyword>
<dbReference type="SUPFAM" id="SSF51120">
    <property type="entry name" value="beta-Roll"/>
    <property type="match status" value="1"/>
</dbReference>
<evidence type="ECO:0008006" key="8">
    <source>
        <dbReference type="Google" id="ProtNLM"/>
    </source>
</evidence>
<feature type="compositionally biased region" description="Basic and acidic residues" evidence="3">
    <location>
        <begin position="124"/>
        <end position="135"/>
    </location>
</feature>
<dbReference type="PROSITE" id="PS00330">
    <property type="entry name" value="HEMOLYSIN_CALCIUM"/>
    <property type="match status" value="6"/>
</dbReference>
<reference evidence="6 7" key="1">
    <citation type="submission" date="2020-07" db="EMBL/GenBank/DDBJ databases">
        <title>Sequencing the genomes of 1000 actinobacteria strains.</title>
        <authorList>
            <person name="Klenk H.-P."/>
        </authorList>
    </citation>
    <scope>NUCLEOTIDE SEQUENCE [LARGE SCALE GENOMIC DNA]</scope>
    <source>
        <strain evidence="6 7">DSM 19082</strain>
    </source>
</reference>
<dbReference type="Pfam" id="PF17892">
    <property type="entry name" value="Cadherin_5"/>
    <property type="match status" value="1"/>
</dbReference>
<dbReference type="PANTHER" id="PTHR38340">
    <property type="entry name" value="S-LAYER PROTEIN"/>
    <property type="match status" value="1"/>
</dbReference>
<feature type="compositionally biased region" description="Low complexity" evidence="3">
    <location>
        <begin position="96"/>
        <end position="105"/>
    </location>
</feature>
<name>A0A852RQS2_9ACTN</name>
<protein>
    <recommendedName>
        <fullName evidence="8">Tandem-95 repeat protein</fullName>
    </recommendedName>
</protein>
<feature type="region of interest" description="Disordered" evidence="3">
    <location>
        <begin position="74"/>
        <end position="247"/>
    </location>
</feature>
<comment type="caution">
    <text evidence="6">The sequence shown here is derived from an EMBL/GenBank/DDBJ whole genome shotgun (WGS) entry which is preliminary data.</text>
</comment>
<evidence type="ECO:0000313" key="7">
    <source>
        <dbReference type="Proteomes" id="UP000582231"/>
    </source>
</evidence>
<dbReference type="RefSeq" id="WP_179725292.1">
    <property type="nucleotide sequence ID" value="NZ_BAABEF010000001.1"/>
</dbReference>
<dbReference type="InterPro" id="IPR006626">
    <property type="entry name" value="PbH1"/>
</dbReference>
<dbReference type="Gene3D" id="2.150.10.10">
    <property type="entry name" value="Serralysin-like metalloprotease, C-terminal"/>
    <property type="match status" value="2"/>
</dbReference>
<evidence type="ECO:0000256" key="2">
    <source>
        <dbReference type="ARBA" id="ARBA00022525"/>
    </source>
</evidence>
<dbReference type="InterPro" id="IPR041690">
    <property type="entry name" value="Cadherin_5"/>
</dbReference>
<dbReference type="InterPro" id="IPR018511">
    <property type="entry name" value="Hemolysin-typ_Ca-bd_CS"/>
</dbReference>
<evidence type="ECO:0000259" key="5">
    <source>
        <dbReference type="Pfam" id="PF17892"/>
    </source>
</evidence>
<organism evidence="6 7">
    <name type="scientific">Nocardioides kongjuensis</name>
    <dbReference type="NCBI Taxonomy" id="349522"/>
    <lineage>
        <taxon>Bacteria</taxon>
        <taxon>Bacillati</taxon>
        <taxon>Actinomycetota</taxon>
        <taxon>Actinomycetes</taxon>
        <taxon>Propionibacteriales</taxon>
        <taxon>Nocardioidaceae</taxon>
        <taxon>Nocardioides</taxon>
    </lineage>
</organism>
<evidence type="ECO:0000259" key="4">
    <source>
        <dbReference type="Pfam" id="PF17803"/>
    </source>
</evidence>
<dbReference type="PANTHER" id="PTHR38340:SF1">
    <property type="entry name" value="S-LAYER PROTEIN"/>
    <property type="match status" value="1"/>
</dbReference>
<dbReference type="InterPro" id="IPR011050">
    <property type="entry name" value="Pectin_lyase_fold/virulence"/>
</dbReference>
<dbReference type="GO" id="GO:0005509">
    <property type="term" value="F:calcium ion binding"/>
    <property type="evidence" value="ECO:0007669"/>
    <property type="project" value="InterPro"/>
</dbReference>
<feature type="compositionally biased region" description="Pro residues" evidence="3">
    <location>
        <begin position="199"/>
        <end position="208"/>
    </location>
</feature>
<dbReference type="PRINTS" id="PR00313">
    <property type="entry name" value="CABNDNGRPT"/>
</dbReference>
<accession>A0A852RQS2</accession>
<comment type="subcellular location">
    <subcellularLocation>
        <location evidence="1">Secreted</location>
    </subcellularLocation>
</comment>
<dbReference type="NCBIfam" id="NF012211">
    <property type="entry name" value="tand_rpt_95"/>
    <property type="match status" value="6"/>
</dbReference>
<feature type="domain" description="Cadherin-like" evidence="5">
    <location>
        <begin position="827"/>
        <end position="903"/>
    </location>
</feature>
<dbReference type="InterPro" id="IPR040853">
    <property type="entry name" value="RapA2_cadherin-like"/>
</dbReference>
<proteinExistence type="predicted"/>
<evidence type="ECO:0000256" key="1">
    <source>
        <dbReference type="ARBA" id="ARBA00004613"/>
    </source>
</evidence>
<dbReference type="Gene3D" id="2.60.40.3440">
    <property type="match status" value="7"/>
</dbReference>
<feature type="domain" description="RapA2 cadherin-like" evidence="4">
    <location>
        <begin position="396"/>
        <end position="461"/>
    </location>
</feature>
<dbReference type="InterPro" id="IPR001343">
    <property type="entry name" value="Hemolysn_Ca-bd"/>
</dbReference>
<evidence type="ECO:0000313" key="6">
    <source>
        <dbReference type="EMBL" id="NYD28982.1"/>
    </source>
</evidence>
<gene>
    <name evidence="6" type="ORF">BJ958_000528</name>
</gene>
<dbReference type="SMART" id="SM00710">
    <property type="entry name" value="PbH1"/>
    <property type="match status" value="11"/>
</dbReference>
<dbReference type="GO" id="GO:0005576">
    <property type="term" value="C:extracellular region"/>
    <property type="evidence" value="ECO:0007669"/>
    <property type="project" value="UniProtKB-SubCell"/>
</dbReference>
<dbReference type="SUPFAM" id="SSF51126">
    <property type="entry name" value="Pectin lyase-like"/>
    <property type="match status" value="1"/>
</dbReference>
<dbReference type="Proteomes" id="UP000582231">
    <property type="component" value="Unassembled WGS sequence"/>
</dbReference>
<dbReference type="InterPro" id="IPR050557">
    <property type="entry name" value="RTX_toxin/Mannuronan_C5-epim"/>
</dbReference>
<dbReference type="Pfam" id="PF17963">
    <property type="entry name" value="Big_9"/>
    <property type="match status" value="4"/>
</dbReference>
<sequence length="1763" mass="170271">MSIGRVTTRAVAATSWVGAGVLLVVSALPATAVAPSVPARSACTIAGTPGPDVLVGTSGRDVICGLGGNDRITGGGGDDAISGGPGDDVIDGGAGDDLLWGSSGDDVLRGGGGSDRLYGGTGDDDLRGEAGDDQLHGGPGADDLRGGPGADALYGGRGDDRLDGGPGADDLGCGRGTDAAVDSADDDLGRSCDDDVTPPVTPEPPKVPGAPVALDDTATTDEDTVLELPGSGAGSPVANDTDPDGDPLTVTAVAAPVGGTVALTGGVIRFTPQPDLCGAGAGRFDYTVGDGTGRTDLGRVTVDITCQPDDPTAVDDVATVGEDAPATTVGVLANDDDVDGDPLIIASVTQPGDGAVVVTGGGTGLTYQPDADFCTDPPGTSPDTFTYTLAPGGATATVSVHVTCVDDTPVAVADAATVGEDAPATAVDVLANDTDVDGGPKGIVSVTQPGHGTVAITGGGTGLTYRPVADRCTTGPGGVPDTFTYTINGGTTASVAMTVTCVDDLPVAVDDEVTVLEDSGPTQVLVLANDSDADGDSFLVGSVAQPTNGTVALVGGGTALTYTPSANYCNSAPGGTTDTFTYTLAPGGASATVAVTVTCVADAATAVADTATVGEDSGATPVPVLANDLNPDAVSLSITAVTQPLNGTVAITGGGTGLTYAPSANYCNNPPGGAPDTFTYTITGGTTASVAMTVTCVVDPSVAVDDAVTITEDQSGTLTVMVNDQIGDDSPQILSVTQPVNGTATTNGSTVGYSPNANYCNTGGTADTFTYTITGGSTATVSVTVTCVNDAPTVAALTLSAAAVGNTVLVVDDPTDGVPSASGPRKTTTADLLSGAGDVETPGLVTVVADTVSTTQGGSVTLQADGDFVYTPPAGCISTDTFSYQVTDNDPDGAATGTGTVTVPVSGCVWYVANDGPGNSGTSTAPFDTLAQAQVASGTDQTIYVDAGDGTSTGYAAGIALKADQRLLGEAEDLVVGGVTLSAGVAGQRPLLTASGTDVVSLAAGNTVAGLTIDPSGTSSGVAGGAGDVGGVLRNLRVIDTGTAGTKAAVSLVSTTGAYSIQDVVIDDTATSGSGGAAGLLLQDTGAVTVQTTDVRTKGGPAVDATNAGGSTLSFGEVTSTGSATKGINLDGLGTGTFSASSGSVSGSQVMAFDVNAGSGAITYPGPITDGTGGTLEVTGRTGGTITLSGSLTDGADAGGGIALSGNTGGTTVLSGAAKTFSTGASTAVSMTSSGAHTLTISGGGLAVTTTTGDGIRAASSGTITVTGTGNTISSGAGRALWVTSTGIGASGLTFARIDSTGGAGGILLADTGSAGSLTVTGTGGTCTAANTSGCTGGTISGSTGADSSSSTPDGAGVVLSNTKAPSLTRMWIHDHSNYAIRGSGVSGLTLANSVVNGTNGTTGATPYDDSAILLQNATGAVSVTDTHVSGGVEDGLRVDNTSGSVTLTVDHVTFGANGAFTANDALSIITEPGAGAVDATVTANTFSSAAGDLLGVDLNGAGTSSLTVTGNTLSNSHPAIATGGGGVSIFQSGTGGNATMDVENNTFRDAVGPGVLIVKRVGNAVQQGLFKNNTIGVSGVANSGSAEGSALKLQQMGGGVSTWSVTGNAIRQYNNFGIEVEAGGGSSAQSGFVNTTVTGNTVAEPGTTPGTLAIAKNGIHYNIGTQIGDTFTACADIRTNDVAASGFDQAGLASTYDIRVRQRQATTIQLPGYTGAAGDTTAVQTFLVADNPTGGPTAAASSTFPTGAGFVNVASCPAPAVP</sequence>
<dbReference type="InterPro" id="IPR011049">
    <property type="entry name" value="Serralysin-like_metalloprot_C"/>
</dbReference>